<dbReference type="Gene3D" id="3.40.50.720">
    <property type="entry name" value="NAD(P)-binding Rossmann-like Domain"/>
    <property type="match status" value="1"/>
</dbReference>
<evidence type="ECO:0000256" key="4">
    <source>
        <dbReference type="ARBA" id="ARBA00023002"/>
    </source>
</evidence>
<evidence type="ECO:0000256" key="2">
    <source>
        <dbReference type="ARBA" id="ARBA00022723"/>
    </source>
</evidence>
<evidence type="ECO:0000313" key="7">
    <source>
        <dbReference type="Proteomes" id="UP001209083"/>
    </source>
</evidence>
<gene>
    <name evidence="6" type="ORF">LWF01_07210</name>
</gene>
<dbReference type="InterPro" id="IPR013149">
    <property type="entry name" value="ADH-like_C"/>
</dbReference>
<dbReference type="SMART" id="SM00829">
    <property type="entry name" value="PKS_ER"/>
    <property type="match status" value="1"/>
</dbReference>
<name>A0ABY8QWY3_9MICO</name>
<organism evidence="6 7">
    <name type="scientific">Saxibacter everestensis</name>
    <dbReference type="NCBI Taxonomy" id="2909229"/>
    <lineage>
        <taxon>Bacteria</taxon>
        <taxon>Bacillati</taxon>
        <taxon>Actinomycetota</taxon>
        <taxon>Actinomycetes</taxon>
        <taxon>Micrococcales</taxon>
        <taxon>Brevibacteriaceae</taxon>
        <taxon>Saxibacter</taxon>
    </lineage>
</organism>
<accession>A0ABY8QWY3</accession>
<evidence type="ECO:0000259" key="5">
    <source>
        <dbReference type="SMART" id="SM00829"/>
    </source>
</evidence>
<dbReference type="Gene3D" id="3.90.180.10">
    <property type="entry name" value="Medium-chain alcohol dehydrogenases, catalytic domain"/>
    <property type="match status" value="1"/>
</dbReference>
<evidence type="ECO:0000313" key="6">
    <source>
        <dbReference type="EMBL" id="WGW13537.1"/>
    </source>
</evidence>
<dbReference type="Pfam" id="PF08240">
    <property type="entry name" value="ADH_N"/>
    <property type="match status" value="1"/>
</dbReference>
<dbReference type="InterPro" id="IPR011032">
    <property type="entry name" value="GroES-like_sf"/>
</dbReference>
<dbReference type="RefSeq" id="WP_349640359.1">
    <property type="nucleotide sequence ID" value="NZ_CP090958.1"/>
</dbReference>
<keyword evidence="3" id="KW-0862">Zinc</keyword>
<dbReference type="EMBL" id="CP090958">
    <property type="protein sequence ID" value="WGW13537.1"/>
    <property type="molecule type" value="Genomic_DNA"/>
</dbReference>
<evidence type="ECO:0000256" key="1">
    <source>
        <dbReference type="ARBA" id="ARBA00001947"/>
    </source>
</evidence>
<dbReference type="SUPFAM" id="SSF51735">
    <property type="entry name" value="NAD(P)-binding Rossmann-fold domains"/>
    <property type="match status" value="1"/>
</dbReference>
<keyword evidence="2" id="KW-0479">Metal-binding</keyword>
<evidence type="ECO:0000256" key="3">
    <source>
        <dbReference type="ARBA" id="ARBA00022833"/>
    </source>
</evidence>
<feature type="domain" description="Enoyl reductase (ER)" evidence="5">
    <location>
        <begin position="11"/>
        <end position="367"/>
    </location>
</feature>
<comment type="cofactor">
    <cofactor evidence="1">
        <name>Zn(2+)</name>
        <dbReference type="ChEBI" id="CHEBI:29105"/>
    </cofactor>
</comment>
<dbReference type="Proteomes" id="UP001209083">
    <property type="component" value="Chromosome"/>
</dbReference>
<reference evidence="6 7" key="1">
    <citation type="submission" date="2023-05" db="EMBL/GenBank/DDBJ databases">
        <title>Lithophilousrod everest ZFBP1038 complete genpme.</title>
        <authorList>
            <person name="Tian M."/>
        </authorList>
    </citation>
    <scope>NUCLEOTIDE SEQUENCE [LARGE SCALE GENOMIC DNA]</scope>
    <source>
        <strain evidence="6 7">ZFBP1038</strain>
    </source>
</reference>
<dbReference type="InterPro" id="IPR013154">
    <property type="entry name" value="ADH-like_N"/>
</dbReference>
<dbReference type="InterPro" id="IPR020843">
    <property type="entry name" value="ER"/>
</dbReference>
<dbReference type="SUPFAM" id="SSF50129">
    <property type="entry name" value="GroES-like"/>
    <property type="match status" value="1"/>
</dbReference>
<dbReference type="PANTHER" id="PTHR43401">
    <property type="entry name" value="L-THREONINE 3-DEHYDROGENASE"/>
    <property type="match status" value="1"/>
</dbReference>
<keyword evidence="7" id="KW-1185">Reference proteome</keyword>
<sequence length="373" mass="39527">MTTFSVSTLTAANGDFEVREQPIPETPADGMLVRVEYAGVCATDLHIALGHIPDYDYPSTLGHEVCGIVEEVGPEFGRDVRGVPLKAGDRVAVMPATPCGRCAPCKAGGRFPNCESWDVIGFSNPDERPAGGGWGQYVLCNSRARVFVSEAPAENVVLAEPAATPVEGLMRAGFRFGDSVLVQGTGTVGLLAIAAAALGGASTISAIGGPARRLEIARELGARTTVDIGTLRDPDERRNAVLAGSPNEKGYDLVVECAGVPSTVPEGFGYLARGGCFIELGHFSDVGTVEINPYQHILSRDARMVSSSGYTPDSFGRALGLVEKLGEKARHLITHRLPLERAHDAINALRPANRWQLDGVEVGKVVIDPWLET</sequence>
<proteinExistence type="predicted"/>
<dbReference type="InterPro" id="IPR036291">
    <property type="entry name" value="NAD(P)-bd_dom_sf"/>
</dbReference>
<protein>
    <submittedName>
        <fullName evidence="6">Alcohol dehydrogenase catalytic domain-containing protein</fullName>
    </submittedName>
</protein>
<dbReference type="PANTHER" id="PTHR43401:SF2">
    <property type="entry name" value="L-THREONINE 3-DEHYDROGENASE"/>
    <property type="match status" value="1"/>
</dbReference>
<dbReference type="Pfam" id="PF00107">
    <property type="entry name" value="ADH_zinc_N"/>
    <property type="match status" value="1"/>
</dbReference>
<keyword evidence="4" id="KW-0560">Oxidoreductase</keyword>
<dbReference type="InterPro" id="IPR050129">
    <property type="entry name" value="Zn_alcohol_dh"/>
</dbReference>